<reference evidence="1 2" key="1">
    <citation type="submission" date="2023-05" db="EMBL/GenBank/DDBJ databases">
        <title>Novel species of genus Flectobacillus isolated from stream in China.</title>
        <authorList>
            <person name="Lu H."/>
        </authorList>
    </citation>
    <scope>NUCLEOTIDE SEQUENCE [LARGE SCALE GENOMIC DNA]</scope>
    <source>
        <strain evidence="1 2">LFS242W</strain>
    </source>
</reference>
<sequence>MKDSLLIFSLFCISLVTLAQEKAKFKKQEYWVKSIAPSAFPILDNVYTQGTYFKIAPNILLAEKNLKRDFFNIKGFIKNQENNDLKIYVDIQTIDLIKQVQDSTFDNQTRKYYPTAKVYFKVNIAYEVKIKNQVLWRNDYVASENIHYTNGKGSFIQYEKDATSEFGDQIENIADIALKKIQEQLNQKVGYYLQDSKETFFWLTNKEHPEYSQMLAFENEMNSQLSAVNYERGLNRMQLLVHLGYLESLLTKYQSSKENEKIRFIVANNLAQAYFLLEDKTKGLYYADLLIKNGFRESYGFELINKYKNLEVLAGKTRTHGNRFGELSKLGYKLQQEEALQKEEAKQAFFEKIARDESDWEQEKVIRSNQIEQFKINWFKLIDSSSFQNNADILHKVIQNLGGASTLKGIEKIHTTSQYKFEDSNIPVFEDKWSLAFTNFLLKKRMPDNYLFVINNVEAWKHDDRVRGEKWKKISTSEYTENIDKLLPIYLLTGIRFDLWNKLEQQTERFINDKLCWHLSFTEKEMSSQNRIIPKQEYHFYFDKTDYSLVSTETIFFEDGKKISKERKIFTDYRETSALNNGKLPHRIQYQVEDYFGESFFEEIIEKVEINSGFSNRIFIKEVYIGGFK</sequence>
<proteinExistence type="predicted"/>
<name>A0ABT6YVZ9_9BACT</name>
<evidence type="ECO:0000313" key="2">
    <source>
        <dbReference type="Proteomes" id="UP001225761"/>
    </source>
</evidence>
<dbReference type="RefSeq" id="WP_283380278.1">
    <property type="nucleotide sequence ID" value="NZ_JASHIE010000001.1"/>
</dbReference>
<protein>
    <submittedName>
        <fullName evidence="1">Uncharacterized protein</fullName>
    </submittedName>
</protein>
<dbReference type="EMBL" id="JASHIE010000001">
    <property type="protein sequence ID" value="MDI9873057.1"/>
    <property type="molecule type" value="Genomic_DNA"/>
</dbReference>
<keyword evidence="2" id="KW-1185">Reference proteome</keyword>
<dbReference type="Proteomes" id="UP001225761">
    <property type="component" value="Unassembled WGS sequence"/>
</dbReference>
<accession>A0ABT6YVZ9</accession>
<organism evidence="1 2">
    <name type="scientific">Flectobacillus rivi</name>
    <dbReference type="NCBI Taxonomy" id="2984209"/>
    <lineage>
        <taxon>Bacteria</taxon>
        <taxon>Pseudomonadati</taxon>
        <taxon>Bacteroidota</taxon>
        <taxon>Cytophagia</taxon>
        <taxon>Cytophagales</taxon>
        <taxon>Flectobacillaceae</taxon>
        <taxon>Flectobacillus</taxon>
    </lineage>
</organism>
<comment type="caution">
    <text evidence="1">The sequence shown here is derived from an EMBL/GenBank/DDBJ whole genome shotgun (WGS) entry which is preliminary data.</text>
</comment>
<gene>
    <name evidence="1" type="ORF">QM481_00865</name>
</gene>
<evidence type="ECO:0000313" key="1">
    <source>
        <dbReference type="EMBL" id="MDI9873057.1"/>
    </source>
</evidence>